<dbReference type="FunFam" id="1.20.1280.50:FF:000002">
    <property type="entry name" value="F-box only protein 44"/>
    <property type="match status" value="1"/>
</dbReference>
<dbReference type="GO" id="GO:0006516">
    <property type="term" value="P:glycoprotein catabolic process"/>
    <property type="evidence" value="ECO:0007669"/>
    <property type="project" value="TreeGrafter"/>
</dbReference>
<dbReference type="Ensembl" id="ENSLLET00000037986.1">
    <property type="protein sequence ID" value="ENSLLEP00000036576.1"/>
    <property type="gene ID" value="ENSLLEG00000023182.1"/>
</dbReference>
<dbReference type="PROSITE" id="PS51114">
    <property type="entry name" value="FBA"/>
    <property type="match status" value="1"/>
</dbReference>
<proteinExistence type="predicted"/>
<evidence type="ECO:0000256" key="1">
    <source>
        <dbReference type="ARBA" id="ARBA00022786"/>
    </source>
</evidence>
<organism evidence="3 4">
    <name type="scientific">Leptobrachium leishanense</name>
    <name type="common">Leishan spiny toad</name>
    <dbReference type="NCBI Taxonomy" id="445787"/>
    <lineage>
        <taxon>Eukaryota</taxon>
        <taxon>Metazoa</taxon>
        <taxon>Chordata</taxon>
        <taxon>Craniata</taxon>
        <taxon>Vertebrata</taxon>
        <taxon>Euteleostomi</taxon>
        <taxon>Amphibia</taxon>
        <taxon>Batrachia</taxon>
        <taxon>Anura</taxon>
        <taxon>Pelobatoidea</taxon>
        <taxon>Megophryidae</taxon>
        <taxon>Leptobrachium</taxon>
    </lineage>
</organism>
<sequence length="254" mass="30014">MVHIDELYNYDLVEILAAVPPRFLILQCRSVCTKWKEIIESSAFWVLKCQRMGYVLPQRIARPLDWRSFVCLPKMNRNLLSNPRARKGFDYWSMDEAGGNGWKVEFVNEPKILMLGENRVRKYFATSHRQCLKSQLIDLRKMGYRSHFMDFLQPDIIVKDWYAPRPTAGARYKLRIQLLSEDKEVLREYCPRTIVMRSDNKGQWHQISYIFHNYGEGVRYVFFQHGGQDEMLWGGWYGVRVTNSSLSLGFRGLP</sequence>
<dbReference type="GO" id="GO:0036503">
    <property type="term" value="P:ERAD pathway"/>
    <property type="evidence" value="ECO:0007669"/>
    <property type="project" value="TreeGrafter"/>
</dbReference>
<dbReference type="GeneTree" id="ENSGT00940000159408"/>
<dbReference type="Proteomes" id="UP000694569">
    <property type="component" value="Unplaced"/>
</dbReference>
<name>A0A8C5WGJ1_9ANUR</name>
<dbReference type="SMART" id="SM01198">
    <property type="entry name" value="FBA"/>
    <property type="match status" value="1"/>
</dbReference>
<reference evidence="3" key="1">
    <citation type="submission" date="2025-08" db="UniProtKB">
        <authorList>
            <consortium name="Ensembl"/>
        </authorList>
    </citation>
    <scope>IDENTIFICATION</scope>
</reference>
<dbReference type="InterPro" id="IPR007397">
    <property type="entry name" value="F-box-assoc_dom"/>
</dbReference>
<dbReference type="GO" id="GO:0019005">
    <property type="term" value="C:SCF ubiquitin ligase complex"/>
    <property type="evidence" value="ECO:0007669"/>
    <property type="project" value="TreeGrafter"/>
</dbReference>
<dbReference type="Gene3D" id="2.60.120.260">
    <property type="entry name" value="Galactose-binding domain-like"/>
    <property type="match status" value="1"/>
</dbReference>
<dbReference type="PANTHER" id="PTHR12125:SF12">
    <property type="entry name" value="F-BOX ONLY PROTEIN 6"/>
    <property type="match status" value="1"/>
</dbReference>
<dbReference type="FunFam" id="2.60.120.260:FF:000012">
    <property type="entry name" value="F-box only protein 2"/>
    <property type="match status" value="1"/>
</dbReference>
<dbReference type="PANTHER" id="PTHR12125">
    <property type="entry name" value="F-BOX ONLY PROTEIN 6-LIKE PROTEIN"/>
    <property type="match status" value="1"/>
</dbReference>
<dbReference type="InterPro" id="IPR036047">
    <property type="entry name" value="F-box-like_dom_sf"/>
</dbReference>
<dbReference type="InterPro" id="IPR001810">
    <property type="entry name" value="F-box_dom"/>
</dbReference>
<dbReference type="OrthoDB" id="1107553at2759"/>
<dbReference type="Pfam" id="PF04300">
    <property type="entry name" value="FBA"/>
    <property type="match status" value="1"/>
</dbReference>
<dbReference type="SUPFAM" id="SSF49785">
    <property type="entry name" value="Galactose-binding domain-like"/>
    <property type="match status" value="1"/>
</dbReference>
<dbReference type="InterPro" id="IPR008979">
    <property type="entry name" value="Galactose-bd-like_sf"/>
</dbReference>
<reference evidence="3" key="2">
    <citation type="submission" date="2025-09" db="UniProtKB">
        <authorList>
            <consortium name="Ensembl"/>
        </authorList>
    </citation>
    <scope>IDENTIFICATION</scope>
</reference>
<protein>
    <recommendedName>
        <fullName evidence="2">FBA domain-containing protein</fullName>
    </recommendedName>
</protein>
<dbReference type="AlphaFoldDB" id="A0A8C5WGJ1"/>
<dbReference type="Pfam" id="PF00646">
    <property type="entry name" value="F-box"/>
    <property type="match status" value="1"/>
</dbReference>
<keyword evidence="4" id="KW-1185">Reference proteome</keyword>
<dbReference type="Gene3D" id="1.20.1280.50">
    <property type="match status" value="1"/>
</dbReference>
<dbReference type="GO" id="GO:0061630">
    <property type="term" value="F:ubiquitin protein ligase activity"/>
    <property type="evidence" value="ECO:0007669"/>
    <property type="project" value="TreeGrafter"/>
</dbReference>
<keyword evidence="1" id="KW-0833">Ubl conjugation pathway</keyword>
<dbReference type="GO" id="GO:0031146">
    <property type="term" value="P:SCF-dependent proteasomal ubiquitin-dependent protein catabolic process"/>
    <property type="evidence" value="ECO:0007669"/>
    <property type="project" value="TreeGrafter"/>
</dbReference>
<feature type="domain" description="FBA" evidence="2">
    <location>
        <begin position="69"/>
        <end position="250"/>
    </location>
</feature>
<dbReference type="GO" id="GO:0005737">
    <property type="term" value="C:cytoplasm"/>
    <property type="evidence" value="ECO:0007669"/>
    <property type="project" value="TreeGrafter"/>
</dbReference>
<dbReference type="InterPro" id="IPR039752">
    <property type="entry name" value="F-box_only"/>
</dbReference>
<dbReference type="SUPFAM" id="SSF81383">
    <property type="entry name" value="F-box domain"/>
    <property type="match status" value="1"/>
</dbReference>
<evidence type="ECO:0000259" key="2">
    <source>
        <dbReference type="PROSITE" id="PS51114"/>
    </source>
</evidence>
<evidence type="ECO:0000313" key="3">
    <source>
        <dbReference type="Ensembl" id="ENSLLEP00000036576.1"/>
    </source>
</evidence>
<evidence type="ECO:0000313" key="4">
    <source>
        <dbReference type="Proteomes" id="UP000694569"/>
    </source>
</evidence>
<accession>A0A8C5WGJ1</accession>